<dbReference type="HOGENOM" id="CLU_3068537_0_0_1"/>
<dbReference type="Proteomes" id="UP000016934">
    <property type="component" value="Unassembled WGS sequence"/>
</dbReference>
<reference evidence="2" key="2">
    <citation type="journal article" date="2013" name="PLoS Genet.">
        <title>Comparative genome structure, secondary metabolite, and effector coding capacity across Cochliobolus pathogens.</title>
        <authorList>
            <person name="Condon B.J."/>
            <person name="Leng Y."/>
            <person name="Wu D."/>
            <person name="Bushley K.E."/>
            <person name="Ohm R.A."/>
            <person name="Otillar R."/>
            <person name="Martin J."/>
            <person name="Schackwitz W."/>
            <person name="Grimwood J."/>
            <person name="MohdZainudin N."/>
            <person name="Xue C."/>
            <person name="Wang R."/>
            <person name="Manning V.A."/>
            <person name="Dhillon B."/>
            <person name="Tu Z.J."/>
            <person name="Steffenson B.J."/>
            <person name="Salamov A."/>
            <person name="Sun H."/>
            <person name="Lowry S."/>
            <person name="LaButti K."/>
            <person name="Han J."/>
            <person name="Copeland A."/>
            <person name="Lindquist E."/>
            <person name="Barry K."/>
            <person name="Schmutz J."/>
            <person name="Baker S.E."/>
            <person name="Ciuffetti L.M."/>
            <person name="Grigoriev I.V."/>
            <person name="Zhong S."/>
            <person name="Turgeon B.G."/>
        </authorList>
    </citation>
    <scope>NUCLEOTIDE SEQUENCE [LARGE SCALE GENOMIC DNA]</scope>
    <source>
        <strain evidence="2">ND90Pr / ATCC 201652</strain>
    </source>
</reference>
<gene>
    <name evidence="1" type="ORF">COCSADRAFT_266540</name>
</gene>
<proteinExistence type="predicted"/>
<reference evidence="1 2" key="1">
    <citation type="journal article" date="2012" name="PLoS Pathog.">
        <title>Diverse lifestyles and strategies of plant pathogenesis encoded in the genomes of eighteen Dothideomycetes fungi.</title>
        <authorList>
            <person name="Ohm R.A."/>
            <person name="Feau N."/>
            <person name="Henrissat B."/>
            <person name="Schoch C.L."/>
            <person name="Horwitz B.A."/>
            <person name="Barry K.W."/>
            <person name="Condon B.J."/>
            <person name="Copeland A.C."/>
            <person name="Dhillon B."/>
            <person name="Glaser F."/>
            <person name="Hesse C.N."/>
            <person name="Kosti I."/>
            <person name="LaButti K."/>
            <person name="Lindquist E.A."/>
            <person name="Lucas S."/>
            <person name="Salamov A.A."/>
            <person name="Bradshaw R.E."/>
            <person name="Ciuffetti L."/>
            <person name="Hamelin R.C."/>
            <person name="Kema G.H.J."/>
            <person name="Lawrence C."/>
            <person name="Scott J.A."/>
            <person name="Spatafora J.W."/>
            <person name="Turgeon B.G."/>
            <person name="de Wit P.J.G.M."/>
            <person name="Zhong S."/>
            <person name="Goodwin S.B."/>
            <person name="Grigoriev I.V."/>
        </authorList>
    </citation>
    <scope>NUCLEOTIDE SEQUENCE [LARGE SCALE GENOMIC DNA]</scope>
    <source>
        <strain evidence="2">ND90Pr / ATCC 201652</strain>
    </source>
</reference>
<dbReference type="AlphaFoldDB" id="M2SL40"/>
<organism evidence="1 2">
    <name type="scientific">Cochliobolus sativus (strain ND90Pr / ATCC 201652)</name>
    <name type="common">Common root rot and spot blotch fungus</name>
    <name type="synonym">Bipolaris sorokiniana</name>
    <dbReference type="NCBI Taxonomy" id="665912"/>
    <lineage>
        <taxon>Eukaryota</taxon>
        <taxon>Fungi</taxon>
        <taxon>Dikarya</taxon>
        <taxon>Ascomycota</taxon>
        <taxon>Pezizomycotina</taxon>
        <taxon>Dothideomycetes</taxon>
        <taxon>Pleosporomycetidae</taxon>
        <taxon>Pleosporales</taxon>
        <taxon>Pleosporineae</taxon>
        <taxon>Pleosporaceae</taxon>
        <taxon>Bipolaris</taxon>
    </lineage>
</organism>
<protein>
    <submittedName>
        <fullName evidence="1">Uncharacterized protein</fullName>
    </submittedName>
</protein>
<dbReference type="EMBL" id="KB445638">
    <property type="protein sequence ID" value="EMD67893.1"/>
    <property type="molecule type" value="Genomic_DNA"/>
</dbReference>
<keyword evidence="2" id="KW-1185">Reference proteome</keyword>
<dbReference type="GeneID" id="19135528"/>
<sequence length="53" mass="5552">MSLLSNAITQTKAYLLGVAAFPLGIRDGLALPRNALCALGQRPGRIQLVACTL</sequence>
<dbReference type="KEGG" id="bsc:COCSADRAFT_266540"/>
<name>M2SL40_COCSN</name>
<evidence type="ECO:0000313" key="2">
    <source>
        <dbReference type="Proteomes" id="UP000016934"/>
    </source>
</evidence>
<accession>M2SL40</accession>
<evidence type="ECO:0000313" key="1">
    <source>
        <dbReference type="EMBL" id="EMD67893.1"/>
    </source>
</evidence>
<dbReference type="RefSeq" id="XP_007695658.1">
    <property type="nucleotide sequence ID" value="XM_007697468.1"/>
</dbReference>